<dbReference type="Proteomes" id="UP000663868">
    <property type="component" value="Unassembled WGS sequence"/>
</dbReference>
<keyword evidence="1" id="KW-0812">Transmembrane</keyword>
<keyword evidence="1" id="KW-0472">Membrane</keyword>
<sequence length="258" mass="29612">MYNYNKGKQDKVWRKKFPTVLGILLSLVQLICTTIIVGCEVGGIFVHFPRMNAFVGYWVFPFFMCAWISLSGASCCCRTRCCGIATLVFQCLAIPFASCVIGFNSYFLQNPTLCFFSSCTSSYLSSYYFHYESIDTLYSIKVPLIWGQLAAGCVMLITNIIYIIMFIVTNYQIHKVSSWYDNSSMPNNMTQPVYQYAPTNVNQNYDYSRNNYPAYQNSNMPSTYNSSMVPPNNNYLEWAKVKCSICKTVFEIPTQQHY</sequence>
<comment type="caution">
    <text evidence="2">The sequence shown here is derived from an EMBL/GenBank/DDBJ whole genome shotgun (WGS) entry which is preliminary data.</text>
</comment>
<dbReference type="EMBL" id="CAJOBB010000189">
    <property type="protein sequence ID" value="CAF3602438.1"/>
    <property type="molecule type" value="Genomic_DNA"/>
</dbReference>
<evidence type="ECO:0000313" key="3">
    <source>
        <dbReference type="EMBL" id="CAF3602438.1"/>
    </source>
</evidence>
<feature type="transmembrane region" description="Helical" evidence="1">
    <location>
        <begin position="145"/>
        <end position="168"/>
    </location>
</feature>
<keyword evidence="1" id="KW-1133">Transmembrane helix</keyword>
<reference evidence="2" key="1">
    <citation type="submission" date="2021-02" db="EMBL/GenBank/DDBJ databases">
        <authorList>
            <person name="Nowell W R."/>
        </authorList>
    </citation>
    <scope>NUCLEOTIDE SEQUENCE</scope>
</reference>
<dbReference type="AlphaFoldDB" id="A0A813XKZ7"/>
<feature type="transmembrane region" description="Helical" evidence="1">
    <location>
        <begin position="54"/>
        <end position="75"/>
    </location>
</feature>
<organism evidence="2 4">
    <name type="scientific">Adineta steineri</name>
    <dbReference type="NCBI Taxonomy" id="433720"/>
    <lineage>
        <taxon>Eukaryota</taxon>
        <taxon>Metazoa</taxon>
        <taxon>Spiralia</taxon>
        <taxon>Gnathifera</taxon>
        <taxon>Rotifera</taxon>
        <taxon>Eurotatoria</taxon>
        <taxon>Bdelloidea</taxon>
        <taxon>Adinetida</taxon>
        <taxon>Adinetidae</taxon>
        <taxon>Adineta</taxon>
    </lineage>
</organism>
<protein>
    <submittedName>
        <fullName evidence="2">Uncharacterized protein</fullName>
    </submittedName>
</protein>
<dbReference type="EMBL" id="CAJNOE010000079">
    <property type="protein sequence ID" value="CAF0873050.1"/>
    <property type="molecule type" value="Genomic_DNA"/>
</dbReference>
<accession>A0A813XKZ7</accession>
<feature type="transmembrane region" description="Helical" evidence="1">
    <location>
        <begin position="87"/>
        <end position="108"/>
    </location>
</feature>
<dbReference type="Proteomes" id="UP000663860">
    <property type="component" value="Unassembled WGS sequence"/>
</dbReference>
<name>A0A813XKZ7_9BILA</name>
<evidence type="ECO:0000256" key="1">
    <source>
        <dbReference type="SAM" id="Phobius"/>
    </source>
</evidence>
<proteinExistence type="predicted"/>
<feature type="transmembrane region" description="Helical" evidence="1">
    <location>
        <begin position="21"/>
        <end position="48"/>
    </location>
</feature>
<gene>
    <name evidence="2" type="ORF">IZO911_LOCUS10764</name>
    <name evidence="3" type="ORF">KXQ929_LOCUS5204</name>
</gene>
<evidence type="ECO:0000313" key="2">
    <source>
        <dbReference type="EMBL" id="CAF0873050.1"/>
    </source>
</evidence>
<evidence type="ECO:0000313" key="4">
    <source>
        <dbReference type="Proteomes" id="UP000663860"/>
    </source>
</evidence>